<dbReference type="Gene3D" id="2.40.10.10">
    <property type="entry name" value="Trypsin-like serine proteases"/>
    <property type="match status" value="1"/>
</dbReference>
<reference evidence="5" key="1">
    <citation type="journal article" date="2021" name="Elife">
        <title>Highly contiguous assemblies of 101 drosophilid genomes.</title>
        <authorList>
            <person name="Kim B.Y."/>
            <person name="Wang J.R."/>
            <person name="Miller D.E."/>
            <person name="Barmina O."/>
            <person name="Delaney E."/>
            <person name="Thompson A."/>
            <person name="Comeault A.A."/>
            <person name="Peede D."/>
            <person name="D'Agostino E.R."/>
            <person name="Pelaez J."/>
            <person name="Aguilar J.M."/>
            <person name="Haji D."/>
            <person name="Matsunaga T."/>
            <person name="Armstrong E.E."/>
            <person name="Zych M."/>
            <person name="Ogawa Y."/>
            <person name="Stamenkovic-Radak M."/>
            <person name="Jelic M."/>
            <person name="Veselinovic M.S."/>
            <person name="Tanaskovic M."/>
            <person name="Eric P."/>
            <person name="Gao J.J."/>
            <person name="Katoh T.K."/>
            <person name="Toda M.J."/>
            <person name="Watabe H."/>
            <person name="Watada M."/>
            <person name="Davis J.S."/>
            <person name="Moyle L.C."/>
            <person name="Manoli G."/>
            <person name="Bertolini E."/>
            <person name="Kostal V."/>
            <person name="Hawley R.S."/>
            <person name="Takahashi A."/>
            <person name="Jones C.D."/>
            <person name="Price D.K."/>
            <person name="Whiteman N."/>
            <person name="Kopp A."/>
            <person name="Matute D.R."/>
            <person name="Petrov D.A."/>
        </authorList>
    </citation>
    <scope>NUCLEOTIDE SEQUENCE [LARGE SCALE GENOMIC DNA]</scope>
</reference>
<dbReference type="AlphaFoldDB" id="A0A6P4FIH9"/>
<dbReference type="GO" id="GO:0004252">
    <property type="term" value="F:serine-type endopeptidase activity"/>
    <property type="evidence" value="ECO:0007669"/>
    <property type="project" value="InterPro"/>
</dbReference>
<dbReference type="InterPro" id="IPR043504">
    <property type="entry name" value="Peptidase_S1_PA_chymotrypsin"/>
</dbReference>
<dbReference type="CDD" id="cd00190">
    <property type="entry name" value="Tryp_SPc"/>
    <property type="match status" value="1"/>
</dbReference>
<reference evidence="6" key="2">
    <citation type="submission" date="2025-04" db="UniProtKB">
        <authorList>
            <consortium name="RefSeq"/>
        </authorList>
    </citation>
    <scope>IDENTIFICATION</scope>
</reference>
<dbReference type="RefSeq" id="XP_016989119.1">
    <property type="nucleotide sequence ID" value="XM_017133630.1"/>
</dbReference>
<dbReference type="EnsemblMetazoa" id="XM_017133630.1">
    <property type="protein sequence ID" value="XP_016989119.1"/>
    <property type="gene ID" value="LOC108051503"/>
</dbReference>
<dbReference type="OrthoDB" id="5949700at2759"/>
<dbReference type="GO" id="GO:0006508">
    <property type="term" value="P:proteolysis"/>
    <property type="evidence" value="ECO:0007669"/>
    <property type="project" value="InterPro"/>
</dbReference>
<evidence type="ECO:0000313" key="5">
    <source>
        <dbReference type="Proteomes" id="UP001652680"/>
    </source>
</evidence>
<comment type="similarity">
    <text evidence="2">Belongs to the peptidase S1 family. CLIP subfamily.</text>
</comment>
<dbReference type="GeneID" id="108051503"/>
<protein>
    <submittedName>
        <fullName evidence="6">Serine protease 55-like</fullName>
    </submittedName>
</protein>
<dbReference type="PANTHER" id="PTHR24256">
    <property type="entry name" value="TRYPTASE-RELATED"/>
    <property type="match status" value="1"/>
</dbReference>
<name>A0A6P4FIH9_DRORH</name>
<organism evidence="6">
    <name type="scientific">Drosophila rhopaloa</name>
    <name type="common">Fruit fly</name>
    <dbReference type="NCBI Taxonomy" id="1041015"/>
    <lineage>
        <taxon>Eukaryota</taxon>
        <taxon>Metazoa</taxon>
        <taxon>Ecdysozoa</taxon>
        <taxon>Arthropoda</taxon>
        <taxon>Hexapoda</taxon>
        <taxon>Insecta</taxon>
        <taxon>Pterygota</taxon>
        <taxon>Neoptera</taxon>
        <taxon>Endopterygota</taxon>
        <taxon>Diptera</taxon>
        <taxon>Brachycera</taxon>
        <taxon>Muscomorpha</taxon>
        <taxon>Ephydroidea</taxon>
        <taxon>Drosophilidae</taxon>
        <taxon>Drosophila</taxon>
        <taxon>Sophophora</taxon>
    </lineage>
</organism>
<dbReference type="InterPro" id="IPR051487">
    <property type="entry name" value="Ser/Thr_Proteases_Immune/Dev"/>
</dbReference>
<evidence type="ECO:0000313" key="6">
    <source>
        <dbReference type="RefSeq" id="XP_016989119.1"/>
    </source>
</evidence>
<reference evidence="4" key="3">
    <citation type="submission" date="2025-05" db="UniProtKB">
        <authorList>
            <consortium name="EnsemblMetazoa"/>
        </authorList>
    </citation>
    <scope>IDENTIFICATION</scope>
</reference>
<evidence type="ECO:0000313" key="4">
    <source>
        <dbReference type="EnsemblMetazoa" id="XP_016989119.1"/>
    </source>
</evidence>
<sequence>MEDVDDIAEEYMFPWMMALLETSGNYVGGGTLLSAELVITAQHLTDNRTKDQLIVRAGEWDFRTDSEQFRHVDASILLIVRHPEFNKNNGANNVALLFLRTPLTLTNHIKPICLLAKVTRLDYKRCNLSGWGKKTSNDKENMKVLKRVDLPVVQNNMCESIYRKYYGNEFNLDNSGAQAWSLVRTLAEDFCGLQDFPGVYTNVARFQSWINEKIMEFEPEPESKPLLLQKHSHTT</sequence>
<keyword evidence="5" id="KW-1185">Reference proteome</keyword>
<dbReference type="Proteomes" id="UP001652680">
    <property type="component" value="Unassembled WGS sequence"/>
</dbReference>
<dbReference type="InterPro" id="IPR001254">
    <property type="entry name" value="Trypsin_dom"/>
</dbReference>
<proteinExistence type="inferred from homology"/>
<evidence type="ECO:0000259" key="3">
    <source>
        <dbReference type="PROSITE" id="PS50240"/>
    </source>
</evidence>
<dbReference type="Pfam" id="PF00089">
    <property type="entry name" value="Trypsin"/>
    <property type="match status" value="1"/>
</dbReference>
<evidence type="ECO:0000256" key="1">
    <source>
        <dbReference type="ARBA" id="ARBA00023157"/>
    </source>
</evidence>
<dbReference type="SUPFAM" id="SSF50494">
    <property type="entry name" value="Trypsin-like serine proteases"/>
    <property type="match status" value="1"/>
</dbReference>
<gene>
    <name evidence="6" type="primary">LOC108051503</name>
    <name evidence="4" type="synonym">108051503</name>
</gene>
<dbReference type="PROSITE" id="PS50240">
    <property type="entry name" value="TRYPSIN_DOM"/>
    <property type="match status" value="1"/>
</dbReference>
<dbReference type="SMART" id="SM00020">
    <property type="entry name" value="Tryp_SPc"/>
    <property type="match status" value="1"/>
</dbReference>
<evidence type="ECO:0000256" key="2">
    <source>
        <dbReference type="ARBA" id="ARBA00024195"/>
    </source>
</evidence>
<dbReference type="InterPro" id="IPR009003">
    <property type="entry name" value="Peptidase_S1_PA"/>
</dbReference>
<feature type="domain" description="Peptidase S1" evidence="3">
    <location>
        <begin position="1"/>
        <end position="215"/>
    </location>
</feature>
<accession>A0A6P4FIH9</accession>
<keyword evidence="1" id="KW-1015">Disulfide bond</keyword>